<evidence type="ECO:0000313" key="2">
    <source>
        <dbReference type="Proteomes" id="UP000197068"/>
    </source>
</evidence>
<reference evidence="1 2" key="1">
    <citation type="submission" date="2017-06" db="EMBL/GenBank/DDBJ databases">
        <title>Whole Genome Sequences of Colwellia marinimaniae MTCD1.</title>
        <authorList>
            <person name="Kusumoto H."/>
            <person name="Inoue M."/>
            <person name="Tanikawa K."/>
            <person name="Maeji H."/>
            <person name="Cameron J.H."/>
            <person name="Bartlett D.H."/>
        </authorList>
    </citation>
    <scope>NUCLEOTIDE SEQUENCE [LARGE SCALE GENOMIC DNA]</scope>
    <source>
        <strain evidence="1 2">MTCD1</strain>
    </source>
</reference>
<comment type="caution">
    <text evidence="1">The sequence shown here is derived from an EMBL/GenBank/DDBJ whole genome shotgun (WGS) entry which is preliminary data.</text>
</comment>
<dbReference type="EMBL" id="BDQM01000057">
    <property type="protein sequence ID" value="GAW97908.1"/>
    <property type="molecule type" value="Genomic_DNA"/>
</dbReference>
<gene>
    <name evidence="1" type="ORF">MTCD1_03563</name>
</gene>
<protein>
    <submittedName>
        <fullName evidence="1">Uncharacterized protein</fullName>
    </submittedName>
</protein>
<dbReference type="RefSeq" id="WP_082606462.1">
    <property type="nucleotide sequence ID" value="NZ_BDQM01000057.1"/>
</dbReference>
<dbReference type="Proteomes" id="UP000197068">
    <property type="component" value="Unassembled WGS sequence"/>
</dbReference>
<sequence length="102" mass="11523">MSLELKDESVLILDVTAPDINLAINVKRYASDAGQTTLFLELYDGVSSEILARIVSTSVAGDESCYHWATRFSNRADAKYMIRKWAKALRTKYDEVDMLKTN</sequence>
<keyword evidence="2" id="KW-1185">Reference proteome</keyword>
<proteinExistence type="predicted"/>
<name>A0ABQ0MZW2_9GAMM</name>
<evidence type="ECO:0000313" key="1">
    <source>
        <dbReference type="EMBL" id="GAW97908.1"/>
    </source>
</evidence>
<organism evidence="1 2">
    <name type="scientific">Colwellia marinimaniae</name>
    <dbReference type="NCBI Taxonomy" id="1513592"/>
    <lineage>
        <taxon>Bacteria</taxon>
        <taxon>Pseudomonadati</taxon>
        <taxon>Pseudomonadota</taxon>
        <taxon>Gammaproteobacteria</taxon>
        <taxon>Alteromonadales</taxon>
        <taxon>Colwelliaceae</taxon>
        <taxon>Colwellia</taxon>
    </lineage>
</organism>
<accession>A0ABQ0MZW2</accession>